<gene>
    <name evidence="1" type="ORF">EGR_05838</name>
</gene>
<organism evidence="1 2">
    <name type="scientific">Echinococcus granulosus</name>
    <name type="common">Hydatid tapeworm</name>
    <dbReference type="NCBI Taxonomy" id="6210"/>
    <lineage>
        <taxon>Eukaryota</taxon>
        <taxon>Metazoa</taxon>
        <taxon>Spiralia</taxon>
        <taxon>Lophotrochozoa</taxon>
        <taxon>Platyhelminthes</taxon>
        <taxon>Cestoda</taxon>
        <taxon>Eucestoda</taxon>
        <taxon>Cyclophyllidea</taxon>
        <taxon>Taeniidae</taxon>
        <taxon>Echinococcus</taxon>
        <taxon>Echinococcus granulosus group</taxon>
    </lineage>
</organism>
<dbReference type="GeneID" id="36341553"/>
<comment type="caution">
    <text evidence="1">The sequence shown here is derived from an EMBL/GenBank/DDBJ whole genome shotgun (WGS) entry which is preliminary data.</text>
</comment>
<sequence>MSQQHCCFPPIISGGSVEIVKMEITTEKFLYKEPFRFPMEMNGQRACIHNDHRQSSKQVKHRHRNVLPGGHSLCMNPNARLSLNTATGHKERSPHNKKYSAFYFNVRDLRSTIVLLLNFILSGVFGVGQKRLLICYKFLFQCFKSKKYGSEVCALCDCQIKKTALLTCFK</sequence>
<evidence type="ECO:0000313" key="1">
    <source>
        <dbReference type="EMBL" id="EUB59354.1"/>
    </source>
</evidence>
<dbReference type="OrthoDB" id="6248996at2759"/>
<accession>W6V061</accession>
<dbReference type="EMBL" id="APAU02000046">
    <property type="protein sequence ID" value="EUB59354.1"/>
    <property type="molecule type" value="Genomic_DNA"/>
</dbReference>
<dbReference type="Proteomes" id="UP000019149">
    <property type="component" value="Unassembled WGS sequence"/>
</dbReference>
<dbReference type="RefSeq" id="XP_024350550.1">
    <property type="nucleotide sequence ID" value="XM_024495087.1"/>
</dbReference>
<dbReference type="KEGG" id="egl:EGR_05838"/>
<dbReference type="AlphaFoldDB" id="W6V061"/>
<proteinExistence type="predicted"/>
<dbReference type="CTD" id="36341553"/>
<name>W6V061_ECHGR</name>
<reference evidence="1 2" key="1">
    <citation type="journal article" date="2013" name="Nat. Genet.">
        <title>The genome of the hydatid tapeworm Echinococcus granulosus.</title>
        <authorList>
            <person name="Zheng H."/>
            <person name="Zhang W."/>
            <person name="Zhang L."/>
            <person name="Zhang Z."/>
            <person name="Li J."/>
            <person name="Lu G."/>
            <person name="Zhu Y."/>
            <person name="Wang Y."/>
            <person name="Huang Y."/>
            <person name="Liu J."/>
            <person name="Kang H."/>
            <person name="Chen J."/>
            <person name="Wang L."/>
            <person name="Chen A."/>
            <person name="Yu S."/>
            <person name="Gao Z."/>
            <person name="Jin L."/>
            <person name="Gu W."/>
            <person name="Wang Z."/>
            <person name="Zhao L."/>
            <person name="Shi B."/>
            <person name="Wen H."/>
            <person name="Lin R."/>
            <person name="Jones M.K."/>
            <person name="Brejova B."/>
            <person name="Vinar T."/>
            <person name="Zhao G."/>
            <person name="McManus D.P."/>
            <person name="Chen Z."/>
            <person name="Zhou Y."/>
            <person name="Wang S."/>
        </authorList>
    </citation>
    <scope>NUCLEOTIDE SEQUENCE [LARGE SCALE GENOMIC DNA]</scope>
</reference>
<protein>
    <submittedName>
        <fullName evidence="1">Uncharacterized protein</fullName>
    </submittedName>
</protein>
<evidence type="ECO:0000313" key="2">
    <source>
        <dbReference type="Proteomes" id="UP000019149"/>
    </source>
</evidence>
<keyword evidence="2" id="KW-1185">Reference proteome</keyword>